<proteinExistence type="predicted"/>
<sequence length="32" mass="3543">AEYFHSFEDRGIIKALLVTLQSAPKDSCMQGS</sequence>
<feature type="non-terminal residue" evidence="1">
    <location>
        <position position="1"/>
    </location>
</feature>
<protein>
    <submittedName>
        <fullName evidence="1">Uncharacterized protein</fullName>
    </submittedName>
</protein>
<accession>A0A392R421</accession>
<dbReference type="AlphaFoldDB" id="A0A392R421"/>
<evidence type="ECO:0000313" key="2">
    <source>
        <dbReference type="Proteomes" id="UP000265520"/>
    </source>
</evidence>
<comment type="caution">
    <text evidence="1">The sequence shown here is derived from an EMBL/GenBank/DDBJ whole genome shotgun (WGS) entry which is preliminary data.</text>
</comment>
<reference evidence="1 2" key="1">
    <citation type="journal article" date="2018" name="Front. Plant Sci.">
        <title>Red Clover (Trifolium pratense) and Zigzag Clover (T. medium) - A Picture of Genomic Similarities and Differences.</title>
        <authorList>
            <person name="Dluhosova J."/>
            <person name="Istvanek J."/>
            <person name="Nedelnik J."/>
            <person name="Repkova J."/>
        </authorList>
    </citation>
    <scope>NUCLEOTIDE SEQUENCE [LARGE SCALE GENOMIC DNA]</scope>
    <source>
        <strain evidence="2">cv. 10/8</strain>
        <tissue evidence="1">Leaf</tissue>
    </source>
</reference>
<keyword evidence="2" id="KW-1185">Reference proteome</keyword>
<dbReference type="EMBL" id="LXQA010178527">
    <property type="protein sequence ID" value="MCI30295.1"/>
    <property type="molecule type" value="Genomic_DNA"/>
</dbReference>
<dbReference type="Proteomes" id="UP000265520">
    <property type="component" value="Unassembled WGS sequence"/>
</dbReference>
<evidence type="ECO:0000313" key="1">
    <source>
        <dbReference type="EMBL" id="MCI30295.1"/>
    </source>
</evidence>
<organism evidence="1 2">
    <name type="scientific">Trifolium medium</name>
    <dbReference type="NCBI Taxonomy" id="97028"/>
    <lineage>
        <taxon>Eukaryota</taxon>
        <taxon>Viridiplantae</taxon>
        <taxon>Streptophyta</taxon>
        <taxon>Embryophyta</taxon>
        <taxon>Tracheophyta</taxon>
        <taxon>Spermatophyta</taxon>
        <taxon>Magnoliopsida</taxon>
        <taxon>eudicotyledons</taxon>
        <taxon>Gunneridae</taxon>
        <taxon>Pentapetalae</taxon>
        <taxon>rosids</taxon>
        <taxon>fabids</taxon>
        <taxon>Fabales</taxon>
        <taxon>Fabaceae</taxon>
        <taxon>Papilionoideae</taxon>
        <taxon>50 kb inversion clade</taxon>
        <taxon>NPAAA clade</taxon>
        <taxon>Hologalegina</taxon>
        <taxon>IRL clade</taxon>
        <taxon>Trifolieae</taxon>
        <taxon>Trifolium</taxon>
    </lineage>
</organism>
<name>A0A392R421_9FABA</name>